<dbReference type="CTD" id="8740"/>
<name>A0A670KJ14_PODMU</name>
<accession>A0A670KJ14</accession>
<evidence type="ECO:0000259" key="6">
    <source>
        <dbReference type="PROSITE" id="PS50049"/>
    </source>
</evidence>
<dbReference type="GO" id="GO:0010818">
    <property type="term" value="P:T cell chemotaxis"/>
    <property type="evidence" value="ECO:0007669"/>
    <property type="project" value="Ensembl"/>
</dbReference>
<dbReference type="InterPro" id="IPR006052">
    <property type="entry name" value="TNF_dom"/>
</dbReference>
<reference evidence="7 8" key="1">
    <citation type="journal article" date="2019" name="Proc. Natl. Acad. Sci. U.S.A.">
        <title>Regulatory changes in pterin and carotenoid genes underlie balanced color polymorphisms in the wall lizard.</title>
        <authorList>
            <person name="Andrade P."/>
            <person name="Pinho C."/>
            <person name="Perez I de Lanuza G."/>
            <person name="Afonso S."/>
            <person name="Brejcha J."/>
            <person name="Rubin C.J."/>
            <person name="Wallerman O."/>
            <person name="Pereira P."/>
            <person name="Sabatino S.J."/>
            <person name="Bellati A."/>
            <person name="Pellitteri-Rosa D."/>
            <person name="Bosakova Z."/>
            <person name="Bunikis I."/>
            <person name="Carretero M.A."/>
            <person name="Feiner N."/>
            <person name="Marsik P."/>
            <person name="Pauperio F."/>
            <person name="Salvi D."/>
            <person name="Soler L."/>
            <person name="While G.M."/>
            <person name="Uller T."/>
            <person name="Font E."/>
            <person name="Andersson L."/>
            <person name="Carneiro M."/>
        </authorList>
    </citation>
    <scope>NUCLEOTIDE SEQUENCE</scope>
</reference>
<evidence type="ECO:0000256" key="1">
    <source>
        <dbReference type="ARBA" id="ARBA00004370"/>
    </source>
</evidence>
<dbReference type="GO" id="GO:0005164">
    <property type="term" value="F:tumor necrosis factor receptor binding"/>
    <property type="evidence" value="ECO:0007669"/>
    <property type="project" value="InterPro"/>
</dbReference>
<dbReference type="GO" id="GO:1901741">
    <property type="term" value="P:positive regulation of myoblast fusion"/>
    <property type="evidence" value="ECO:0007669"/>
    <property type="project" value="Ensembl"/>
</dbReference>
<dbReference type="AlphaFoldDB" id="A0A670KJ14"/>
<dbReference type="GO" id="GO:0006955">
    <property type="term" value="P:immune response"/>
    <property type="evidence" value="ECO:0007669"/>
    <property type="project" value="InterPro"/>
</dbReference>
<dbReference type="GO" id="GO:1901224">
    <property type="term" value="P:positive regulation of non-canonical NF-kappaB signal transduction"/>
    <property type="evidence" value="ECO:0007669"/>
    <property type="project" value="Ensembl"/>
</dbReference>
<dbReference type="GO" id="GO:0010820">
    <property type="term" value="P:positive regulation of T cell chemotaxis"/>
    <property type="evidence" value="ECO:0007669"/>
    <property type="project" value="Ensembl"/>
</dbReference>
<dbReference type="OMA" id="SHRRQCC"/>
<comment type="subcellular location">
    <subcellularLocation>
        <location evidence="1">Membrane</location>
    </subcellularLocation>
</comment>
<dbReference type="SUPFAM" id="SSF49842">
    <property type="entry name" value="TNF-like"/>
    <property type="match status" value="1"/>
</dbReference>
<dbReference type="PANTHER" id="PTHR11471:SF34">
    <property type="entry name" value="TUMOR NECROSIS FACTOR LIGAND SUPERFAMILY MEMBER 14"/>
    <property type="match status" value="1"/>
</dbReference>
<dbReference type="PANTHER" id="PTHR11471">
    <property type="entry name" value="TUMOR NECROSIS FACTOR FAMILY MEMBER"/>
    <property type="match status" value="1"/>
</dbReference>
<dbReference type="GO" id="GO:0016020">
    <property type="term" value="C:membrane"/>
    <property type="evidence" value="ECO:0007669"/>
    <property type="project" value="UniProtKB-SubCell"/>
</dbReference>
<keyword evidence="3" id="KW-0202">Cytokine</keyword>
<dbReference type="CDD" id="cd00184">
    <property type="entry name" value="TNF"/>
    <property type="match status" value="1"/>
</dbReference>
<dbReference type="GO" id="GO:0005125">
    <property type="term" value="F:cytokine activity"/>
    <property type="evidence" value="ECO:0007669"/>
    <property type="project" value="UniProtKB-KW"/>
</dbReference>
<dbReference type="GO" id="GO:0005615">
    <property type="term" value="C:extracellular space"/>
    <property type="evidence" value="ECO:0007669"/>
    <property type="project" value="UniProtKB-KW"/>
</dbReference>
<protein>
    <submittedName>
        <fullName evidence="7">TNF superfamily member 14</fullName>
    </submittedName>
</protein>
<dbReference type="GeneTree" id="ENSGT01060000248544"/>
<dbReference type="Gene3D" id="2.60.120.40">
    <property type="match status" value="1"/>
</dbReference>
<proteinExistence type="inferred from homology"/>
<gene>
    <name evidence="7" type="primary">TNFSF14</name>
</gene>
<dbReference type="OrthoDB" id="6116320at2759"/>
<dbReference type="SMART" id="SM00207">
    <property type="entry name" value="TNF"/>
    <property type="match status" value="1"/>
</dbReference>
<dbReference type="InterPro" id="IPR008983">
    <property type="entry name" value="Tumour_necrosis_fac-like_dom"/>
</dbReference>
<keyword evidence="5" id="KW-1133">Transmembrane helix</keyword>
<sequence length="238" mass="26875">MEDRVGCPSVFVVDVPQRDVPFVPPVRKTQKKRPYGQLLLGILVLLALAGLAIEAYFLLCFRKELDKATSQGSADATFEKFVQGHKPTLEKPAAHLTLGSSVTVAPNGSLQWEPTNGLAFLQDMNYSGGSLICSKPGHYYIYSKLYLGHSNCPDMQQNSQFVTHSVYKRTSQYPDHMVLLTNSIPYCNWKNSKDWRHNSFLAGMVQLEEKDEVFIKVSQQQLVWVKDDSRSYFGAFMI</sequence>
<keyword evidence="4 5" id="KW-0472">Membrane</keyword>
<evidence type="ECO:0000256" key="5">
    <source>
        <dbReference type="SAM" id="Phobius"/>
    </source>
</evidence>
<dbReference type="Proteomes" id="UP000472272">
    <property type="component" value="Chromosome 17"/>
</dbReference>
<dbReference type="GeneID" id="114587930"/>
<dbReference type="RefSeq" id="XP_028568647.1">
    <property type="nucleotide sequence ID" value="XM_028712814.1"/>
</dbReference>
<dbReference type="KEGG" id="pmua:114587930"/>
<dbReference type="GO" id="GO:0045663">
    <property type="term" value="P:positive regulation of myoblast differentiation"/>
    <property type="evidence" value="ECO:0007669"/>
    <property type="project" value="Ensembl"/>
</dbReference>
<keyword evidence="8" id="KW-1185">Reference proteome</keyword>
<dbReference type="PROSITE" id="PS50049">
    <property type="entry name" value="THD_2"/>
    <property type="match status" value="1"/>
</dbReference>
<organism evidence="7 8">
    <name type="scientific">Podarcis muralis</name>
    <name type="common">Wall lizard</name>
    <name type="synonym">Lacerta muralis</name>
    <dbReference type="NCBI Taxonomy" id="64176"/>
    <lineage>
        <taxon>Eukaryota</taxon>
        <taxon>Metazoa</taxon>
        <taxon>Chordata</taxon>
        <taxon>Craniata</taxon>
        <taxon>Vertebrata</taxon>
        <taxon>Euteleostomi</taxon>
        <taxon>Lepidosauria</taxon>
        <taxon>Squamata</taxon>
        <taxon>Bifurcata</taxon>
        <taxon>Unidentata</taxon>
        <taxon>Episquamata</taxon>
        <taxon>Laterata</taxon>
        <taxon>Lacertibaenia</taxon>
        <taxon>Lacertidae</taxon>
        <taxon>Podarcis</taxon>
    </lineage>
</organism>
<dbReference type="Pfam" id="PF00229">
    <property type="entry name" value="TNF"/>
    <property type="match status" value="1"/>
</dbReference>
<dbReference type="GO" id="GO:0043027">
    <property type="term" value="F:cysteine-type endopeptidase inhibitor activity involved in apoptotic process"/>
    <property type="evidence" value="ECO:0007669"/>
    <property type="project" value="Ensembl"/>
</dbReference>
<dbReference type="Ensembl" id="ENSPMRT00000039246.1">
    <property type="protein sequence ID" value="ENSPMRP00000037061.1"/>
    <property type="gene ID" value="ENSPMRG00000023859.1"/>
</dbReference>
<reference evidence="7" key="2">
    <citation type="submission" date="2025-08" db="UniProtKB">
        <authorList>
            <consortium name="Ensembl"/>
        </authorList>
    </citation>
    <scope>IDENTIFICATION</scope>
</reference>
<dbReference type="GO" id="GO:0031295">
    <property type="term" value="P:T cell costimulation"/>
    <property type="evidence" value="ECO:0007669"/>
    <property type="project" value="Ensembl"/>
</dbReference>
<evidence type="ECO:0000313" key="8">
    <source>
        <dbReference type="Proteomes" id="UP000472272"/>
    </source>
</evidence>
<evidence type="ECO:0000313" key="7">
    <source>
        <dbReference type="Ensembl" id="ENSPMRP00000037061.1"/>
    </source>
</evidence>
<feature type="domain" description="THD" evidence="6">
    <location>
        <begin position="92"/>
        <end position="238"/>
    </location>
</feature>
<dbReference type="GO" id="GO:0071260">
    <property type="term" value="P:cellular response to mechanical stimulus"/>
    <property type="evidence" value="ECO:0007669"/>
    <property type="project" value="Ensembl"/>
</dbReference>
<evidence type="ECO:0000256" key="2">
    <source>
        <dbReference type="ARBA" id="ARBA00008670"/>
    </source>
</evidence>
<reference evidence="7" key="3">
    <citation type="submission" date="2025-09" db="UniProtKB">
        <authorList>
            <consortium name="Ensembl"/>
        </authorList>
    </citation>
    <scope>IDENTIFICATION</scope>
</reference>
<feature type="transmembrane region" description="Helical" evidence="5">
    <location>
        <begin position="38"/>
        <end position="59"/>
    </location>
</feature>
<comment type="similarity">
    <text evidence="2">Belongs to the tumor necrosis factor family.</text>
</comment>
<evidence type="ECO:0000256" key="4">
    <source>
        <dbReference type="ARBA" id="ARBA00023136"/>
    </source>
</evidence>
<evidence type="ECO:0000256" key="3">
    <source>
        <dbReference type="ARBA" id="ARBA00022514"/>
    </source>
</evidence>
<keyword evidence="5" id="KW-0812">Transmembrane</keyword>